<dbReference type="EMBL" id="AE015451">
    <property type="protein sequence ID" value="AAN66208.1"/>
    <property type="molecule type" value="Genomic_DNA"/>
</dbReference>
<dbReference type="Gene3D" id="3.40.50.720">
    <property type="entry name" value="NAD(P)-binding Rossmann-like Domain"/>
    <property type="match status" value="2"/>
</dbReference>
<evidence type="ECO:0000256" key="1">
    <source>
        <dbReference type="ARBA" id="ARBA00006484"/>
    </source>
</evidence>
<dbReference type="InterPro" id="IPR057326">
    <property type="entry name" value="KR_dom"/>
</dbReference>
<dbReference type="PRINTS" id="PR00080">
    <property type="entry name" value="SDRFAMILY"/>
</dbReference>
<dbReference type="PRINTS" id="PR00081">
    <property type="entry name" value="GDHRDH"/>
</dbReference>
<dbReference type="PANTHER" id="PTHR42760:SF78">
    <property type="entry name" value="3-OXOACYL-[ACYL-CARRIER-PROTEIN] REDUCTASE [NADH]"/>
    <property type="match status" value="1"/>
</dbReference>
<reference evidence="3 4" key="2">
    <citation type="journal article" date="2016" name="Environ. Microbiol.">
        <title>The revisited genome of Pseudomonas putida KT2440 enlightens its value as a robust metabolic chassis.</title>
        <authorList>
            <person name="Belda E."/>
            <person name="van Heck R.G."/>
            <person name="Lopez-Sanchez M.J."/>
            <person name="Cruveiller S."/>
            <person name="Barbe V."/>
            <person name="Fraser C."/>
            <person name="Klenk H.P."/>
            <person name="Petersen J."/>
            <person name="Morgat A."/>
            <person name="Nikel P.I."/>
            <person name="Vallenet D."/>
            <person name="Rouy Z."/>
            <person name="Sekowska A."/>
            <person name="Martins Dos Santos V.A."/>
            <person name="de Lorenzo V."/>
            <person name="Danchin A."/>
            <person name="Medigue C."/>
        </authorList>
    </citation>
    <scope>NUCLEOTIDE SEQUENCE [LARGE SCALE GENOMIC DNA]</scope>
    <source>
        <strain evidence="4">ATCC 47054 / DSM 6125 / CFBP 8728 / NCIMB 11950 / KT2440</strain>
    </source>
</reference>
<feature type="domain" description="Ketoreductase" evidence="2">
    <location>
        <begin position="221"/>
        <end position="394"/>
    </location>
</feature>
<dbReference type="KEGG" id="ppu:PP_0581"/>
<evidence type="ECO:0000259" key="2">
    <source>
        <dbReference type="SMART" id="SM00822"/>
    </source>
</evidence>
<dbReference type="SUPFAM" id="SSF51735">
    <property type="entry name" value="NAD(P)-binding Rossmann-fold domains"/>
    <property type="match status" value="1"/>
</dbReference>
<dbReference type="Proteomes" id="UP000000556">
    <property type="component" value="Chromosome"/>
</dbReference>
<dbReference type="InterPro" id="IPR002347">
    <property type="entry name" value="SDR_fam"/>
</dbReference>
<dbReference type="SMART" id="SM00822">
    <property type="entry name" value="PKS_KR"/>
    <property type="match status" value="1"/>
</dbReference>
<dbReference type="PATRIC" id="fig|160488.4.peg.620"/>
<dbReference type="PANTHER" id="PTHR42760">
    <property type="entry name" value="SHORT-CHAIN DEHYDROGENASES/REDUCTASES FAMILY MEMBER"/>
    <property type="match status" value="1"/>
</dbReference>
<protein>
    <submittedName>
        <fullName evidence="3">3-oxoacyl-(Acyl-carrier-protein) reductase</fullName>
    </submittedName>
</protein>
<dbReference type="InterPro" id="IPR020904">
    <property type="entry name" value="Sc_DH/Rdtase_CS"/>
</dbReference>
<dbReference type="Pfam" id="PF13561">
    <property type="entry name" value="adh_short_C2"/>
    <property type="match status" value="1"/>
</dbReference>
<dbReference type="InterPro" id="IPR036291">
    <property type="entry name" value="NAD(P)-bd_dom_sf"/>
</dbReference>
<dbReference type="NCBIfam" id="NF006110">
    <property type="entry name" value="PRK08261.1"/>
    <property type="match status" value="1"/>
</dbReference>
<sequence length="457" mass="47783">MPFGRPLMSDRYLGFANSNLGRRLVDALGLPRPAPLERWQAGRLRPVEGALVLGGGPLAKQVEAIAPRLTDEVYSFNADNLQAEAWVAGLGPKIKAVVFDASHLSDSDALKQLREFFQPLLRSLAPCAHVLVLGRAPEGLDDPLASVAQRALEGFSRSLAKELRNGATAQLLYVAPGAEDQLEGALRFFLSPKSAFISGQVLRLQGCTSQVEDWTRPLGGRRALVTGAARGIGAAIAETLARDGADVLLLDVPQASKDLDALAARLGGKALPLDICASDAATQLLAALPDGIDIVVHNAGITRDKTLVNMTPEYWDAVLAVNLKAPQVLTQALYDNGALGENARITLLASVSGIAGNRGQANYAASKAGLIGLAQAWAPRLAERGGSINAIAPGFIETHMTAAMPMGLREAGRRLSSLGQGGSPQDVAEAIAWLSQPGSGSVNGQVLRVCGQALMGA</sequence>
<dbReference type="OrthoDB" id="9804774at2"/>
<dbReference type="DNASU" id="1044381"/>
<dbReference type="AlphaFoldDB" id="Q88QB3"/>
<dbReference type="eggNOG" id="COG1028">
    <property type="taxonomic scope" value="Bacteria"/>
</dbReference>
<dbReference type="PROSITE" id="PS00061">
    <property type="entry name" value="ADH_SHORT"/>
    <property type="match status" value="1"/>
</dbReference>
<accession>Q88QB3</accession>
<dbReference type="HOGENOM" id="CLU_047208_0_0_6"/>
<comment type="similarity">
    <text evidence="1">Belongs to the short-chain dehydrogenases/reductases (SDR) family.</text>
</comment>
<organism evidence="3 4">
    <name type="scientific">Pseudomonas putida (strain ATCC 47054 / DSM 6125 / CFBP 8728 / NCIMB 11950 / KT2440)</name>
    <dbReference type="NCBI Taxonomy" id="160488"/>
    <lineage>
        <taxon>Bacteria</taxon>
        <taxon>Pseudomonadati</taxon>
        <taxon>Pseudomonadota</taxon>
        <taxon>Gammaproteobacteria</taxon>
        <taxon>Pseudomonadales</taxon>
        <taxon>Pseudomonadaceae</taxon>
        <taxon>Pseudomonas</taxon>
    </lineage>
</organism>
<dbReference type="PhylomeDB" id="Q88QB3"/>
<keyword evidence="4" id="KW-1185">Reference proteome</keyword>
<evidence type="ECO:0000313" key="3">
    <source>
        <dbReference type="EMBL" id="AAN66208.1"/>
    </source>
</evidence>
<name>Q88QB3_PSEPK</name>
<proteinExistence type="inferred from homology"/>
<dbReference type="GO" id="GO:0016616">
    <property type="term" value="F:oxidoreductase activity, acting on the CH-OH group of donors, NAD or NADP as acceptor"/>
    <property type="evidence" value="ECO:0007669"/>
    <property type="project" value="UniProtKB-ARBA"/>
</dbReference>
<evidence type="ECO:0000313" key="4">
    <source>
        <dbReference type="Proteomes" id="UP000000556"/>
    </source>
</evidence>
<dbReference type="BioCyc" id="PPUT160488:G1G01-631-MONOMER"/>
<reference evidence="3 4" key="1">
    <citation type="journal article" date="2002" name="Environ. Microbiol.">
        <title>Complete genome sequence and comparative analysis of the metabolically versatile Pseudomonas putida KT2440.</title>
        <authorList>
            <person name="Nelson K.E."/>
            <person name="Weinel C."/>
            <person name="Paulsen I.T."/>
            <person name="Dodson R.J."/>
            <person name="Hilbert H."/>
            <person name="Martins dos Santos V.A."/>
            <person name="Fouts D.E."/>
            <person name="Gill S.R."/>
            <person name="Pop M."/>
            <person name="Holmes M."/>
            <person name="Brinkac L."/>
            <person name="Beanan M."/>
            <person name="DeBoy R.T."/>
            <person name="Daugherty S."/>
            <person name="Kolonay J."/>
            <person name="Madupu R."/>
            <person name="Nelson W."/>
            <person name="White O."/>
            <person name="Peterson J."/>
            <person name="Khouri H."/>
            <person name="Hance I."/>
            <person name="Chris Lee P."/>
            <person name="Holtzapple E."/>
            <person name="Scanlan D."/>
            <person name="Tran K."/>
            <person name="Moazzez A."/>
            <person name="Utterback T."/>
            <person name="Rizzo M."/>
            <person name="Lee K."/>
            <person name="Kosack D."/>
            <person name="Moestl D."/>
            <person name="Wedler H."/>
            <person name="Lauber J."/>
            <person name="Stjepandic D."/>
            <person name="Hoheisel J."/>
            <person name="Straetz M."/>
            <person name="Heim S."/>
            <person name="Kiewitz C."/>
            <person name="Eisen J.A."/>
            <person name="Timmis K.N."/>
            <person name="Dusterhoft A."/>
            <person name="Tummler B."/>
            <person name="Fraser C.M."/>
        </authorList>
    </citation>
    <scope>NUCLEOTIDE SEQUENCE [LARGE SCALE GENOMIC DNA]</scope>
    <source>
        <strain evidence="4">ATCC 47054 / DSM 6125 / CFBP 8728 / NCIMB 11950 / KT2440</strain>
    </source>
</reference>
<dbReference type="FunFam" id="3.40.50.720:FF:000338">
    <property type="entry name" value="3-oxoacyl-ACP reductase FabG"/>
    <property type="match status" value="1"/>
</dbReference>
<dbReference type="PaxDb" id="160488-PP_0581"/>
<gene>
    <name evidence="3" type="ordered locus">PP_0581</name>
</gene>
<dbReference type="STRING" id="160488.PP_0581"/>